<comment type="caution">
    <text evidence="3">The sequence shown here is derived from an EMBL/GenBank/DDBJ whole genome shotgun (WGS) entry which is preliminary data.</text>
</comment>
<dbReference type="SUPFAM" id="SSF53474">
    <property type="entry name" value="alpha/beta-Hydrolases"/>
    <property type="match status" value="1"/>
</dbReference>
<dbReference type="PANTHER" id="PTHR43798:SF33">
    <property type="entry name" value="HYDROLASE, PUTATIVE (AFU_ORTHOLOGUE AFUA_2G14860)-RELATED"/>
    <property type="match status" value="1"/>
</dbReference>
<protein>
    <submittedName>
        <fullName evidence="3">Alpha/beta hydrolase</fullName>
    </submittedName>
</protein>
<dbReference type="GO" id="GO:0016787">
    <property type="term" value="F:hydrolase activity"/>
    <property type="evidence" value="ECO:0007669"/>
    <property type="project" value="UniProtKB-KW"/>
</dbReference>
<evidence type="ECO:0000259" key="2">
    <source>
        <dbReference type="Pfam" id="PF00561"/>
    </source>
</evidence>
<feature type="domain" description="AB hydrolase-1" evidence="2">
    <location>
        <begin position="47"/>
        <end position="268"/>
    </location>
</feature>
<dbReference type="InterPro" id="IPR050266">
    <property type="entry name" value="AB_hydrolase_sf"/>
</dbReference>
<evidence type="ECO:0000256" key="1">
    <source>
        <dbReference type="SAM" id="MobiDB-lite"/>
    </source>
</evidence>
<dbReference type="InterPro" id="IPR029058">
    <property type="entry name" value="AB_hydrolase_fold"/>
</dbReference>
<evidence type="ECO:0000313" key="3">
    <source>
        <dbReference type="EMBL" id="MCB5181770.1"/>
    </source>
</evidence>
<gene>
    <name evidence="3" type="ORF">LG632_20605</name>
</gene>
<organism evidence="3 4">
    <name type="scientific">Streptomyces antimicrobicus</name>
    <dbReference type="NCBI Taxonomy" id="2883108"/>
    <lineage>
        <taxon>Bacteria</taxon>
        <taxon>Bacillati</taxon>
        <taxon>Actinomycetota</taxon>
        <taxon>Actinomycetes</taxon>
        <taxon>Kitasatosporales</taxon>
        <taxon>Streptomycetaceae</taxon>
        <taxon>Streptomyces</taxon>
    </lineage>
</organism>
<reference evidence="3 4" key="1">
    <citation type="submission" date="2021-10" db="EMBL/GenBank/DDBJ databases">
        <title>Streptomyces sp. strain SMC 277, a novel streptomycete isolated from soil.</title>
        <authorList>
            <person name="Chanama M."/>
        </authorList>
    </citation>
    <scope>NUCLEOTIDE SEQUENCE [LARGE SCALE GENOMIC DNA]</scope>
    <source>
        <strain evidence="3 4">SMC 277</strain>
    </source>
</reference>
<name>A0ABS8BAX2_9ACTN</name>
<accession>A0ABS8BAX2</accession>
<dbReference type="InterPro" id="IPR000073">
    <property type="entry name" value="AB_hydrolase_1"/>
</dbReference>
<dbReference type="Pfam" id="PF00561">
    <property type="entry name" value="Abhydrolase_1"/>
    <property type="match status" value="1"/>
</dbReference>
<dbReference type="Gene3D" id="3.40.50.1820">
    <property type="entry name" value="alpha/beta hydrolase"/>
    <property type="match status" value="1"/>
</dbReference>
<proteinExistence type="predicted"/>
<dbReference type="PANTHER" id="PTHR43798">
    <property type="entry name" value="MONOACYLGLYCEROL LIPASE"/>
    <property type="match status" value="1"/>
</dbReference>
<dbReference type="PRINTS" id="PR00111">
    <property type="entry name" value="ABHYDROLASE"/>
</dbReference>
<dbReference type="EMBL" id="JAJAUY010000089">
    <property type="protein sequence ID" value="MCB5181770.1"/>
    <property type="molecule type" value="Genomic_DNA"/>
</dbReference>
<sequence length="328" mass="33769">MSSTAGAGATGAATAVRTASTTGTRRTLTLQDGRTLSYLDFGGPGRPLLALHGHLSEGASFAALAAALGDAWRVVAPDQRGHGDSDRAAAYDRAGYLGDLRDLLDHLDLGPVVALGHSLGGINAIHLAAEDPDRVAALVAVDTAVDLPDTGTSPLAFVLGLPWTAATREELVAACGPLGPVVAPALRPLPDGSGWRLPFHPQDTVTSENAVHGDHWAQWLTSSCPALLVHGRRSQVLSAAQADAMVARRPGTTYAALDTDHFVALQDPEGFAAAVTAFLAALQHAEGAADRNRSTAPSQVLRMRYLTTVIRPVAGGASGAAAEECAPR</sequence>
<evidence type="ECO:0000313" key="4">
    <source>
        <dbReference type="Proteomes" id="UP001199054"/>
    </source>
</evidence>
<feature type="region of interest" description="Disordered" evidence="1">
    <location>
        <begin position="1"/>
        <end position="26"/>
    </location>
</feature>
<dbReference type="RefSeq" id="WP_226728858.1">
    <property type="nucleotide sequence ID" value="NZ_JAJAUY010000089.1"/>
</dbReference>
<keyword evidence="4" id="KW-1185">Reference proteome</keyword>
<keyword evidence="3" id="KW-0378">Hydrolase</keyword>
<dbReference type="Proteomes" id="UP001199054">
    <property type="component" value="Unassembled WGS sequence"/>
</dbReference>